<dbReference type="RefSeq" id="WP_394007739.1">
    <property type="nucleotide sequence ID" value="NZ_JBAFUR010000002.1"/>
</dbReference>
<dbReference type="CDD" id="cd13926">
    <property type="entry name" value="N-acetylmuramidase_GH108"/>
    <property type="match status" value="1"/>
</dbReference>
<name>A0ABW6ZGG5_9HYPH</name>
<feature type="domain" description="Peptidoglycan binding" evidence="3">
    <location>
        <begin position="100"/>
        <end position="150"/>
    </location>
</feature>
<dbReference type="Pfam" id="PF05838">
    <property type="entry name" value="Glyco_hydro_108"/>
    <property type="match status" value="1"/>
</dbReference>
<dbReference type="InterPro" id="IPR018537">
    <property type="entry name" value="Peptidoglycan-bd_3"/>
</dbReference>
<dbReference type="SUPFAM" id="SSF53955">
    <property type="entry name" value="Lysozyme-like"/>
    <property type="match status" value="1"/>
</dbReference>
<evidence type="ECO:0000259" key="3">
    <source>
        <dbReference type="Pfam" id="PF09374"/>
    </source>
</evidence>
<dbReference type="Pfam" id="PF09374">
    <property type="entry name" value="PG_binding_3"/>
    <property type="match status" value="1"/>
</dbReference>
<dbReference type="InterPro" id="IPR023346">
    <property type="entry name" value="Lysozyme-like_dom_sf"/>
</dbReference>
<accession>A0ABW6ZGG5</accession>
<keyword evidence="4" id="KW-0378">Hydrolase</keyword>
<feature type="transmembrane region" description="Helical" evidence="1">
    <location>
        <begin position="237"/>
        <end position="262"/>
    </location>
</feature>
<sequence length="286" mass="29877">MAAESFAPALAAVLRHEGGYSNHPDDPGGPTMKGIIQRVYDAWRRSKGLPERPVREIEDTELKEIYRRQYWDAVRADELPAGIDYVVFDGAVNSGPAQSAKWLQRALGLSADGQVGEVTLAAARAAAEHAPARLVDEICDRRLAMLQALRTWPVFGKGWGRRVADVRKLGKSWATGGRTSSVAVPAKDGEGAKGALASARPAPRPEAGAGAVAGGLVASTVAEAARQIEPHAAGSPLLANVFAALTLLGLAATLAGLAWVWWSASAGAKRAEVLDLGIGVAGEAKP</sequence>
<evidence type="ECO:0000259" key="2">
    <source>
        <dbReference type="Pfam" id="PF05838"/>
    </source>
</evidence>
<dbReference type="GO" id="GO:0016787">
    <property type="term" value="F:hydrolase activity"/>
    <property type="evidence" value="ECO:0007669"/>
    <property type="project" value="UniProtKB-KW"/>
</dbReference>
<evidence type="ECO:0000256" key="1">
    <source>
        <dbReference type="SAM" id="Phobius"/>
    </source>
</evidence>
<dbReference type="Proteomes" id="UP001604043">
    <property type="component" value="Unassembled WGS sequence"/>
</dbReference>
<dbReference type="Gene3D" id="1.20.141.10">
    <property type="entry name" value="Chitosanase, subunit A, domain 1"/>
    <property type="match status" value="1"/>
</dbReference>
<keyword evidence="5" id="KW-1185">Reference proteome</keyword>
<keyword evidence="1" id="KW-1133">Transmembrane helix</keyword>
<evidence type="ECO:0000313" key="4">
    <source>
        <dbReference type="EMBL" id="MFG1252739.1"/>
    </source>
</evidence>
<dbReference type="InterPro" id="IPR008565">
    <property type="entry name" value="TtsA-like_GH18_dom"/>
</dbReference>
<comment type="caution">
    <text evidence="4">The sequence shown here is derived from an EMBL/GenBank/DDBJ whole genome shotgun (WGS) entry which is preliminary data.</text>
</comment>
<proteinExistence type="predicted"/>
<dbReference type="EMBL" id="JBAFUR010000002">
    <property type="protein sequence ID" value="MFG1252739.1"/>
    <property type="molecule type" value="Genomic_DNA"/>
</dbReference>
<protein>
    <submittedName>
        <fullName evidence="4">Glycosyl hydrolase 108 family protein</fullName>
    </submittedName>
</protein>
<keyword evidence="1" id="KW-0472">Membrane</keyword>
<organism evidence="4 5">
    <name type="scientific">Xanthobacter aminoxidans</name>
    <dbReference type="NCBI Taxonomy" id="186280"/>
    <lineage>
        <taxon>Bacteria</taxon>
        <taxon>Pseudomonadati</taxon>
        <taxon>Pseudomonadota</taxon>
        <taxon>Alphaproteobacteria</taxon>
        <taxon>Hyphomicrobiales</taxon>
        <taxon>Xanthobacteraceae</taxon>
        <taxon>Xanthobacter</taxon>
    </lineage>
</organism>
<gene>
    <name evidence="4" type="ORF">V5F30_11035</name>
</gene>
<feature type="domain" description="TtsA-like Glycoside hydrolase family 108" evidence="2">
    <location>
        <begin position="11"/>
        <end position="95"/>
    </location>
</feature>
<keyword evidence="1" id="KW-0812">Transmembrane</keyword>
<reference evidence="4 5" key="1">
    <citation type="submission" date="2024-02" db="EMBL/GenBank/DDBJ databases">
        <title>Expansion and revision of Xanthobacter and proposal of Roseixanthobacter gen. nov.</title>
        <authorList>
            <person name="Soltysiak M.P.M."/>
            <person name="Jalihal A."/>
            <person name="Ory A."/>
            <person name="Chrisophersen C."/>
            <person name="Lee A.D."/>
            <person name="Boulton J."/>
            <person name="Springer M."/>
        </authorList>
    </citation>
    <scope>NUCLEOTIDE SEQUENCE [LARGE SCALE GENOMIC DNA]</scope>
    <source>
        <strain evidence="4 5">CB5</strain>
    </source>
</reference>
<evidence type="ECO:0000313" key="5">
    <source>
        <dbReference type="Proteomes" id="UP001604043"/>
    </source>
</evidence>